<dbReference type="GO" id="GO:0016872">
    <property type="term" value="F:intramolecular lyase activity"/>
    <property type="evidence" value="ECO:0007669"/>
    <property type="project" value="InterPro"/>
</dbReference>
<dbReference type="EMBL" id="AP021874">
    <property type="protein sequence ID" value="BBO67481.1"/>
    <property type="molecule type" value="Genomic_DNA"/>
</dbReference>
<dbReference type="KEGG" id="dalk:DSCA_14110"/>
<dbReference type="Pfam" id="PF16036">
    <property type="entry name" value="Chalcone_3"/>
    <property type="match status" value="1"/>
</dbReference>
<accession>A0A5K7YKY6</accession>
<feature type="domain" description="Chalcone isomerase" evidence="1">
    <location>
        <begin position="27"/>
        <end position="192"/>
    </location>
</feature>
<dbReference type="AlphaFoldDB" id="A0A5K7YKY6"/>
<evidence type="ECO:0000259" key="1">
    <source>
        <dbReference type="Pfam" id="PF16036"/>
    </source>
</evidence>
<evidence type="ECO:0000313" key="3">
    <source>
        <dbReference type="Proteomes" id="UP000427906"/>
    </source>
</evidence>
<proteinExistence type="predicted"/>
<protein>
    <recommendedName>
        <fullName evidence="1">Chalcone isomerase domain-containing protein</fullName>
    </recommendedName>
</protein>
<reference evidence="2 3" key="1">
    <citation type="submission" date="2019-11" db="EMBL/GenBank/DDBJ databases">
        <title>Comparative genomics of hydrocarbon-degrading Desulfosarcina strains.</title>
        <authorList>
            <person name="Watanabe M."/>
            <person name="Kojima H."/>
            <person name="Fukui M."/>
        </authorList>
    </citation>
    <scope>NUCLEOTIDE SEQUENCE [LARGE SCALE GENOMIC DNA]</scope>
    <source>
        <strain evidence="2 3">PL12</strain>
    </source>
</reference>
<dbReference type="InterPro" id="IPR016087">
    <property type="entry name" value="Chalcone_isomerase"/>
</dbReference>
<dbReference type="InterPro" id="IPR036298">
    <property type="entry name" value="Chalcone_isomerase_sf"/>
</dbReference>
<dbReference type="InterPro" id="IPR016088">
    <property type="entry name" value="Chalcone_isomerase_3-sand"/>
</dbReference>
<dbReference type="OrthoDB" id="9795336at2"/>
<evidence type="ECO:0000313" key="2">
    <source>
        <dbReference type="EMBL" id="BBO67481.1"/>
    </source>
</evidence>
<name>A0A5K7YKY6_9BACT</name>
<dbReference type="SUPFAM" id="SSF54626">
    <property type="entry name" value="Chalcone isomerase"/>
    <property type="match status" value="1"/>
</dbReference>
<organism evidence="2 3">
    <name type="scientific">Desulfosarcina alkanivorans</name>
    <dbReference type="NCBI Taxonomy" id="571177"/>
    <lineage>
        <taxon>Bacteria</taxon>
        <taxon>Pseudomonadati</taxon>
        <taxon>Thermodesulfobacteriota</taxon>
        <taxon>Desulfobacteria</taxon>
        <taxon>Desulfobacterales</taxon>
        <taxon>Desulfosarcinaceae</taxon>
        <taxon>Desulfosarcina</taxon>
    </lineage>
</organism>
<dbReference type="RefSeq" id="WP_155315737.1">
    <property type="nucleotide sequence ID" value="NZ_AP021874.1"/>
</dbReference>
<sequence>MSRRLIACAMAVVFVFVVAGIGFAGEVEILGVKFPTEKTIEGKTLKLNGVSYLKKLGFVKVYAVGLYLENPTKDPNEVIESEQVKYMLTHYLTSKATAKKISEGFVDLMEKGNPRDLVDANRADIDKYASWLDADMKPGLTSESVYVPGKGITLTYQGQVKGTIEGNTFAQMYYRYNVGEKADKKIRKGLLGL</sequence>
<dbReference type="Proteomes" id="UP000427906">
    <property type="component" value="Chromosome"/>
</dbReference>
<gene>
    <name evidence="2" type="ORF">DSCA_14110</name>
</gene>
<dbReference type="Gene3D" id="3.50.70.10">
    <property type="match status" value="1"/>
</dbReference>
<keyword evidence="3" id="KW-1185">Reference proteome</keyword>